<gene>
    <name evidence="8" type="ORF">RBWH47_00945</name>
</gene>
<evidence type="ECO:0000256" key="4">
    <source>
        <dbReference type="ARBA" id="ARBA00022989"/>
    </source>
</evidence>
<dbReference type="AlphaFoldDB" id="F2B1M5"/>
<evidence type="ECO:0000313" key="9">
    <source>
        <dbReference type="Proteomes" id="UP000006222"/>
    </source>
</evidence>
<evidence type="ECO:0000313" key="8">
    <source>
        <dbReference type="EMBL" id="EGF24190.1"/>
    </source>
</evidence>
<comment type="caution">
    <text evidence="8">The sequence shown here is derived from an EMBL/GenBank/DDBJ whole genome shotgun (WGS) entry which is preliminary data.</text>
</comment>
<dbReference type="Pfam" id="PF01594">
    <property type="entry name" value="AI-2E_transport"/>
    <property type="match status" value="1"/>
</dbReference>
<dbReference type="PATRIC" id="fig|991778.3.peg.6230"/>
<comment type="subcellular location">
    <subcellularLocation>
        <location evidence="1">Membrane</location>
        <topology evidence="1">Multi-pass membrane protein</topology>
    </subcellularLocation>
</comment>
<keyword evidence="5 7" id="KW-0472">Membrane</keyword>
<feature type="transmembrane region" description="Helical" evidence="7">
    <location>
        <begin position="334"/>
        <end position="355"/>
    </location>
</feature>
<dbReference type="EMBL" id="AFAR01000306">
    <property type="protein sequence ID" value="EGF24190.1"/>
    <property type="molecule type" value="Genomic_DNA"/>
</dbReference>
<dbReference type="PANTHER" id="PTHR21716">
    <property type="entry name" value="TRANSMEMBRANE PROTEIN"/>
    <property type="match status" value="1"/>
</dbReference>
<dbReference type="GO" id="GO:0055085">
    <property type="term" value="P:transmembrane transport"/>
    <property type="evidence" value="ECO:0007669"/>
    <property type="project" value="TreeGrafter"/>
</dbReference>
<name>F2B1M5_RHOBT</name>
<dbReference type="Proteomes" id="UP000006222">
    <property type="component" value="Unassembled WGS sequence"/>
</dbReference>
<dbReference type="GO" id="GO:0016020">
    <property type="term" value="C:membrane"/>
    <property type="evidence" value="ECO:0007669"/>
    <property type="project" value="UniProtKB-SubCell"/>
</dbReference>
<evidence type="ECO:0000256" key="6">
    <source>
        <dbReference type="SAM" id="MobiDB-lite"/>
    </source>
</evidence>
<feature type="transmembrane region" description="Helical" evidence="7">
    <location>
        <begin position="266"/>
        <end position="288"/>
    </location>
</feature>
<keyword evidence="3 7" id="KW-0812">Transmembrane</keyword>
<feature type="transmembrane region" description="Helical" evidence="7">
    <location>
        <begin position="118"/>
        <end position="140"/>
    </location>
</feature>
<comment type="similarity">
    <text evidence="2">Belongs to the autoinducer-2 exporter (AI-2E) (TC 2.A.86) family.</text>
</comment>
<evidence type="ECO:0000256" key="3">
    <source>
        <dbReference type="ARBA" id="ARBA00022692"/>
    </source>
</evidence>
<evidence type="ECO:0000256" key="5">
    <source>
        <dbReference type="ARBA" id="ARBA00023136"/>
    </source>
</evidence>
<proteinExistence type="inferred from homology"/>
<dbReference type="RefSeq" id="WP_007329785.1">
    <property type="nucleotide sequence ID" value="NZ_AFAR01000306.1"/>
</dbReference>
<dbReference type="PANTHER" id="PTHR21716:SF16">
    <property type="entry name" value="BLL1467 PROTEIN"/>
    <property type="match status" value="1"/>
</dbReference>
<evidence type="ECO:0000256" key="2">
    <source>
        <dbReference type="ARBA" id="ARBA00009773"/>
    </source>
</evidence>
<reference evidence="8 9" key="1">
    <citation type="journal article" date="2013" name="Mar. Genomics">
        <title>Expression of sulfatases in Rhodopirellula baltica and the diversity of sulfatases in the genus Rhodopirellula.</title>
        <authorList>
            <person name="Wegner C.E."/>
            <person name="Richter-Heitmann T."/>
            <person name="Klindworth A."/>
            <person name="Klockow C."/>
            <person name="Richter M."/>
            <person name="Achstetter T."/>
            <person name="Glockner F.O."/>
            <person name="Harder J."/>
        </authorList>
    </citation>
    <scope>NUCLEOTIDE SEQUENCE [LARGE SCALE GENOMIC DNA]</scope>
    <source>
        <strain evidence="8 9">WH47</strain>
    </source>
</reference>
<sequence length="435" mass="46564">MKNAHDDRETSTTSVLAIDRRIDPGSDPEAAAPRPASHPSTQPSTPQPPRELSSRSSGLLERNDRWMRGMVTAIAAILTLGMLYIASDLLVPIAIAALAYLSLRPIEAKICRWGVPQAAASAMLIVGLFSSLALIIALLYSPAQQWLTSAPESLAAIRSKFQSVAEPLTAVDRAGTAVDDATIPLKEDEPRIEVAYQKPSIVDETVLINQTGQMLAFVAAIAVLTFFMLSTGDDLLNRTLGVLPNSRSRGEVLKKIGDIQQSVGRYLAQITCINIGLGVAVTFVMWLVGMPTPVLWGVMAALFNFIPYVGPLAATSIVFLAAASSFDTMSRACLTAFAFWLTTAVEGQFVTPTILGKTLKVGPVVVLIAVAFWGFLWGLSGVFLAVPLLIVQRKIFASFEATYPLAVVLGEDACEPGEECDPIKDHKTIAEASPV</sequence>
<evidence type="ECO:0000256" key="1">
    <source>
        <dbReference type="ARBA" id="ARBA00004141"/>
    </source>
</evidence>
<feature type="region of interest" description="Disordered" evidence="6">
    <location>
        <begin position="1"/>
        <end position="57"/>
    </location>
</feature>
<protein>
    <submittedName>
        <fullName evidence="8">Protein belonging to uncharacterized protein family UPF0118</fullName>
    </submittedName>
</protein>
<feature type="transmembrane region" description="Helical" evidence="7">
    <location>
        <begin position="294"/>
        <end position="322"/>
    </location>
</feature>
<feature type="compositionally biased region" description="Basic and acidic residues" evidence="6">
    <location>
        <begin position="1"/>
        <end position="10"/>
    </location>
</feature>
<feature type="transmembrane region" description="Helical" evidence="7">
    <location>
        <begin position="361"/>
        <end position="390"/>
    </location>
</feature>
<dbReference type="InterPro" id="IPR002549">
    <property type="entry name" value="AI-2E-like"/>
</dbReference>
<evidence type="ECO:0000256" key="7">
    <source>
        <dbReference type="SAM" id="Phobius"/>
    </source>
</evidence>
<accession>F2B1M5</accession>
<organism evidence="8 9">
    <name type="scientific">Rhodopirellula baltica WH47</name>
    <dbReference type="NCBI Taxonomy" id="991778"/>
    <lineage>
        <taxon>Bacteria</taxon>
        <taxon>Pseudomonadati</taxon>
        <taxon>Planctomycetota</taxon>
        <taxon>Planctomycetia</taxon>
        <taxon>Pirellulales</taxon>
        <taxon>Pirellulaceae</taxon>
        <taxon>Rhodopirellula</taxon>
    </lineage>
</organism>
<keyword evidence="4 7" id="KW-1133">Transmembrane helix</keyword>
<feature type="compositionally biased region" description="Low complexity" evidence="6">
    <location>
        <begin position="39"/>
        <end position="57"/>
    </location>
</feature>